<dbReference type="RefSeq" id="WP_183512918.1">
    <property type="nucleotide sequence ID" value="NZ_BAABGK010000018.1"/>
</dbReference>
<keyword evidence="2" id="KW-1185">Reference proteome</keyword>
<dbReference type="EMBL" id="JACHVS010000002">
    <property type="protein sequence ID" value="MBB2997370.1"/>
    <property type="molecule type" value="Genomic_DNA"/>
</dbReference>
<reference evidence="1 2" key="1">
    <citation type="submission" date="2020-08" db="EMBL/GenBank/DDBJ databases">
        <title>Sequencing the genomes of 1000 actinobacteria strains.</title>
        <authorList>
            <person name="Klenk H.-P."/>
        </authorList>
    </citation>
    <scope>NUCLEOTIDE SEQUENCE [LARGE SCALE GENOMIC DNA]</scope>
    <source>
        <strain evidence="1 2">DSM 22826</strain>
    </source>
</reference>
<evidence type="ECO:0000313" key="1">
    <source>
        <dbReference type="EMBL" id="MBB2997370.1"/>
    </source>
</evidence>
<organism evidence="1 2">
    <name type="scientific">Paeniglutamicibacter cryotolerans</name>
    <dbReference type="NCBI Taxonomy" id="670079"/>
    <lineage>
        <taxon>Bacteria</taxon>
        <taxon>Bacillati</taxon>
        <taxon>Actinomycetota</taxon>
        <taxon>Actinomycetes</taxon>
        <taxon>Micrococcales</taxon>
        <taxon>Micrococcaceae</taxon>
        <taxon>Paeniglutamicibacter</taxon>
    </lineage>
</organism>
<sequence length="92" mass="9466">MLTLRVPGLRKAAPRVFSAVASGPVLDGSPLAAIKNRVQVEMPHQPGKLVTADPGTKGKYASELSADPEKSIKVAGSAGRAMWGPIGRSSCA</sequence>
<name>A0A839QNM5_9MICC</name>
<evidence type="ECO:0000313" key="2">
    <source>
        <dbReference type="Proteomes" id="UP000523000"/>
    </source>
</evidence>
<dbReference type="Proteomes" id="UP000523000">
    <property type="component" value="Unassembled WGS sequence"/>
</dbReference>
<gene>
    <name evidence="1" type="ORF">E9229_003617</name>
</gene>
<comment type="caution">
    <text evidence="1">The sequence shown here is derived from an EMBL/GenBank/DDBJ whole genome shotgun (WGS) entry which is preliminary data.</text>
</comment>
<accession>A0A839QNM5</accession>
<protein>
    <submittedName>
        <fullName evidence="1">Uncharacterized protein</fullName>
    </submittedName>
</protein>
<dbReference type="AlphaFoldDB" id="A0A839QNM5"/>
<proteinExistence type="predicted"/>